<keyword evidence="7 8" id="KW-0472">Membrane</keyword>
<feature type="transmembrane region" description="Helical" evidence="8">
    <location>
        <begin position="125"/>
        <end position="146"/>
    </location>
</feature>
<dbReference type="InterPro" id="IPR000522">
    <property type="entry name" value="ABC_transptr_permease_BtuC"/>
</dbReference>
<evidence type="ECO:0000256" key="2">
    <source>
        <dbReference type="ARBA" id="ARBA00007935"/>
    </source>
</evidence>
<sequence length="341" mass="35075">MTRLAPGLLNLLLLAALALLFLLSLGIGPVPLTLGEVGHALLRPGAETANLADVLVQQRIIVNEIRLPRVLLAILVGMSLGTAGAAMQGLLRNPLAEPGLLGVSSSASLGAVLCLYYGVSALSPWLVPASAMGCAALATLVLYGIARQRASNLTLILCGVALSSLAAAATSLAINLAPNPTDMQDIVLWLMGSLSDRSFADIRLCLPFIAAGLLLLFACGPQLDALTLGEDEASSLGVNLPRLRVQIILGTALCVGASVAVTGSIGFVGLVVPHLLRKAVGYHPSRLLFSSALGGALLLLAADIVLRLVSGEQELMLGVVTAMIGAPFFLALVLRQRRGAP</sequence>
<dbReference type="RefSeq" id="WP_273228763.1">
    <property type="nucleotide sequence ID" value="NZ_QFOH01000001.1"/>
</dbReference>
<feature type="transmembrane region" description="Helical" evidence="8">
    <location>
        <begin position="70"/>
        <end position="87"/>
    </location>
</feature>
<accession>A0A2W5DEE0</accession>
<dbReference type="PANTHER" id="PTHR30472">
    <property type="entry name" value="FERRIC ENTEROBACTIN TRANSPORT SYSTEM PERMEASE PROTEIN"/>
    <property type="match status" value="1"/>
</dbReference>
<feature type="transmembrane region" description="Helical" evidence="8">
    <location>
        <begin position="247"/>
        <end position="275"/>
    </location>
</feature>
<evidence type="ECO:0000256" key="6">
    <source>
        <dbReference type="ARBA" id="ARBA00022989"/>
    </source>
</evidence>
<dbReference type="Gene3D" id="1.10.3470.10">
    <property type="entry name" value="ABC transporter involved in vitamin B12 uptake, BtuC"/>
    <property type="match status" value="1"/>
</dbReference>
<evidence type="ECO:0000256" key="7">
    <source>
        <dbReference type="ARBA" id="ARBA00023136"/>
    </source>
</evidence>
<dbReference type="GO" id="GO:0022857">
    <property type="term" value="F:transmembrane transporter activity"/>
    <property type="evidence" value="ECO:0007669"/>
    <property type="project" value="InterPro"/>
</dbReference>
<keyword evidence="6 8" id="KW-1133">Transmembrane helix</keyword>
<dbReference type="Pfam" id="PF01032">
    <property type="entry name" value="FecCD"/>
    <property type="match status" value="1"/>
</dbReference>
<dbReference type="SUPFAM" id="SSF81345">
    <property type="entry name" value="ABC transporter involved in vitamin B12 uptake, BtuC"/>
    <property type="match status" value="1"/>
</dbReference>
<keyword evidence="5 8" id="KW-0812">Transmembrane</keyword>
<feature type="transmembrane region" description="Helical" evidence="8">
    <location>
        <begin position="315"/>
        <end position="334"/>
    </location>
</feature>
<dbReference type="InterPro" id="IPR037294">
    <property type="entry name" value="ABC_BtuC-like"/>
</dbReference>
<dbReference type="FunFam" id="1.10.3470.10:FF:000001">
    <property type="entry name" value="Vitamin B12 ABC transporter permease BtuC"/>
    <property type="match status" value="1"/>
</dbReference>
<reference evidence="9 10" key="1">
    <citation type="submission" date="2017-08" db="EMBL/GenBank/DDBJ databases">
        <title>Infants hospitalized years apart are colonized by the same room-sourced microbial strains.</title>
        <authorList>
            <person name="Brooks B."/>
            <person name="Olm M.R."/>
            <person name="Firek B.A."/>
            <person name="Baker R."/>
            <person name="Thomas B.C."/>
            <person name="Morowitz M.J."/>
            <person name="Banfield J.F."/>
        </authorList>
    </citation>
    <scope>NUCLEOTIDE SEQUENCE [LARGE SCALE GENOMIC DNA]</scope>
    <source>
        <strain evidence="9">S2_009_000_R2_77</strain>
    </source>
</reference>
<name>A0A2W5DEE0_9PSED</name>
<proteinExistence type="inferred from homology"/>
<evidence type="ECO:0000313" key="10">
    <source>
        <dbReference type="Proteomes" id="UP000249198"/>
    </source>
</evidence>
<feature type="transmembrane region" description="Helical" evidence="8">
    <location>
        <begin position="287"/>
        <end position="309"/>
    </location>
</feature>
<evidence type="ECO:0000256" key="5">
    <source>
        <dbReference type="ARBA" id="ARBA00022692"/>
    </source>
</evidence>
<dbReference type="AlphaFoldDB" id="A0A2W5DEE0"/>
<dbReference type="GO" id="GO:0005886">
    <property type="term" value="C:plasma membrane"/>
    <property type="evidence" value="ECO:0007669"/>
    <property type="project" value="UniProtKB-SubCell"/>
</dbReference>
<comment type="caution">
    <text evidence="9">The sequence shown here is derived from an EMBL/GenBank/DDBJ whole genome shotgun (WGS) entry which is preliminary data.</text>
</comment>
<comment type="similarity">
    <text evidence="2">Belongs to the binding-protein-dependent transport system permease family. FecCD subfamily.</text>
</comment>
<dbReference type="PANTHER" id="PTHR30472:SF25">
    <property type="entry name" value="ABC TRANSPORTER PERMEASE PROTEIN MJ0876-RELATED"/>
    <property type="match status" value="1"/>
</dbReference>
<feature type="transmembrane region" description="Helical" evidence="8">
    <location>
        <begin position="99"/>
        <end position="119"/>
    </location>
</feature>
<keyword evidence="3" id="KW-0813">Transport</keyword>
<comment type="subcellular location">
    <subcellularLocation>
        <location evidence="1">Cell membrane</location>
        <topology evidence="1">Multi-pass membrane protein</topology>
    </subcellularLocation>
</comment>
<dbReference type="CDD" id="cd06550">
    <property type="entry name" value="TM_ABC_iron-siderophores_like"/>
    <property type="match status" value="1"/>
</dbReference>
<dbReference type="GO" id="GO:0033214">
    <property type="term" value="P:siderophore-iron import into cell"/>
    <property type="evidence" value="ECO:0007669"/>
    <property type="project" value="TreeGrafter"/>
</dbReference>
<gene>
    <name evidence="9" type="ORF">DI599_00930</name>
</gene>
<feature type="transmembrane region" description="Helical" evidence="8">
    <location>
        <begin position="153"/>
        <end position="174"/>
    </location>
</feature>
<keyword evidence="4" id="KW-1003">Cell membrane</keyword>
<organism evidence="9 10">
    <name type="scientific">Pseudomonas kuykendallii</name>
    <dbReference type="NCBI Taxonomy" id="1007099"/>
    <lineage>
        <taxon>Bacteria</taxon>
        <taxon>Pseudomonadati</taxon>
        <taxon>Pseudomonadota</taxon>
        <taxon>Gammaproteobacteria</taxon>
        <taxon>Pseudomonadales</taxon>
        <taxon>Pseudomonadaceae</taxon>
        <taxon>Pseudomonas</taxon>
    </lineage>
</organism>
<evidence type="ECO:0000256" key="4">
    <source>
        <dbReference type="ARBA" id="ARBA00022475"/>
    </source>
</evidence>
<evidence type="ECO:0000313" key="9">
    <source>
        <dbReference type="EMBL" id="PZP26750.1"/>
    </source>
</evidence>
<dbReference type="EMBL" id="QFOH01000001">
    <property type="protein sequence ID" value="PZP26750.1"/>
    <property type="molecule type" value="Genomic_DNA"/>
</dbReference>
<dbReference type="Proteomes" id="UP000249198">
    <property type="component" value="Unassembled WGS sequence"/>
</dbReference>
<evidence type="ECO:0000256" key="8">
    <source>
        <dbReference type="SAM" id="Phobius"/>
    </source>
</evidence>
<evidence type="ECO:0000256" key="3">
    <source>
        <dbReference type="ARBA" id="ARBA00022448"/>
    </source>
</evidence>
<evidence type="ECO:0000256" key="1">
    <source>
        <dbReference type="ARBA" id="ARBA00004651"/>
    </source>
</evidence>
<protein>
    <submittedName>
        <fullName evidence="9">ABC transporter permease</fullName>
    </submittedName>
</protein>